<sequence length="35" mass="3854">MPSVPRSAFSGSCTALADHSSEVNRDCWSERGYFC</sequence>
<reference evidence="1" key="2">
    <citation type="journal article" date="2015" name="Fish Shellfish Immunol.">
        <title>Early steps in the European eel (Anguilla anguilla)-Vibrio vulnificus interaction in the gills: Role of the RtxA13 toxin.</title>
        <authorList>
            <person name="Callol A."/>
            <person name="Pajuelo D."/>
            <person name="Ebbesson L."/>
            <person name="Teles M."/>
            <person name="MacKenzie S."/>
            <person name="Amaro C."/>
        </authorList>
    </citation>
    <scope>NUCLEOTIDE SEQUENCE</scope>
</reference>
<dbReference type="EMBL" id="GBXM01096320">
    <property type="protein sequence ID" value="JAH12257.1"/>
    <property type="molecule type" value="Transcribed_RNA"/>
</dbReference>
<dbReference type="AlphaFoldDB" id="A0A0E9Q6X0"/>
<accession>A0A0E9Q6X0</accession>
<organism evidence="1">
    <name type="scientific">Anguilla anguilla</name>
    <name type="common">European freshwater eel</name>
    <name type="synonym">Muraena anguilla</name>
    <dbReference type="NCBI Taxonomy" id="7936"/>
    <lineage>
        <taxon>Eukaryota</taxon>
        <taxon>Metazoa</taxon>
        <taxon>Chordata</taxon>
        <taxon>Craniata</taxon>
        <taxon>Vertebrata</taxon>
        <taxon>Euteleostomi</taxon>
        <taxon>Actinopterygii</taxon>
        <taxon>Neopterygii</taxon>
        <taxon>Teleostei</taxon>
        <taxon>Anguilliformes</taxon>
        <taxon>Anguillidae</taxon>
        <taxon>Anguilla</taxon>
    </lineage>
</organism>
<protein>
    <submittedName>
        <fullName evidence="1">Uncharacterized protein</fullName>
    </submittedName>
</protein>
<reference evidence="1" key="1">
    <citation type="submission" date="2014-11" db="EMBL/GenBank/DDBJ databases">
        <authorList>
            <person name="Amaro Gonzalez C."/>
        </authorList>
    </citation>
    <scope>NUCLEOTIDE SEQUENCE</scope>
</reference>
<name>A0A0E9Q6X0_ANGAN</name>
<evidence type="ECO:0000313" key="1">
    <source>
        <dbReference type="EMBL" id="JAH12257.1"/>
    </source>
</evidence>
<proteinExistence type="predicted"/>